<dbReference type="InterPro" id="IPR013783">
    <property type="entry name" value="Ig-like_fold"/>
</dbReference>
<evidence type="ECO:0000256" key="4">
    <source>
        <dbReference type="ARBA" id="ARBA00022729"/>
    </source>
</evidence>
<feature type="signal peptide" evidence="12">
    <location>
        <begin position="1"/>
        <end position="22"/>
    </location>
</feature>
<evidence type="ECO:0000256" key="9">
    <source>
        <dbReference type="ARBA" id="ARBA00023319"/>
    </source>
</evidence>
<evidence type="ECO:0000313" key="14">
    <source>
        <dbReference type="EMBL" id="KAJ8369035.1"/>
    </source>
</evidence>
<reference evidence="14" key="1">
    <citation type="journal article" date="2023" name="Science">
        <title>Genome structures resolve the early diversification of teleost fishes.</title>
        <authorList>
            <person name="Parey E."/>
            <person name="Louis A."/>
            <person name="Montfort J."/>
            <person name="Bouchez O."/>
            <person name="Roques C."/>
            <person name="Iampietro C."/>
            <person name="Lluch J."/>
            <person name="Castinel A."/>
            <person name="Donnadieu C."/>
            <person name="Desvignes T."/>
            <person name="Floi Bucao C."/>
            <person name="Jouanno E."/>
            <person name="Wen M."/>
            <person name="Mejri S."/>
            <person name="Dirks R."/>
            <person name="Jansen H."/>
            <person name="Henkel C."/>
            <person name="Chen W.J."/>
            <person name="Zahm M."/>
            <person name="Cabau C."/>
            <person name="Klopp C."/>
            <person name="Thompson A.W."/>
            <person name="Robinson-Rechavi M."/>
            <person name="Braasch I."/>
            <person name="Lecointre G."/>
            <person name="Bobe J."/>
            <person name="Postlethwait J.H."/>
            <person name="Berthelot C."/>
            <person name="Roest Crollius H."/>
            <person name="Guiguen Y."/>
        </authorList>
    </citation>
    <scope>NUCLEOTIDE SEQUENCE</scope>
    <source>
        <strain evidence="14">WJC10195</strain>
    </source>
</reference>
<evidence type="ECO:0000259" key="13">
    <source>
        <dbReference type="PROSITE" id="PS50835"/>
    </source>
</evidence>
<proteinExistence type="inferred from homology"/>
<keyword evidence="7" id="KW-1015">Disulfide bond</keyword>
<dbReference type="PROSITE" id="PS50835">
    <property type="entry name" value="IG_LIKE"/>
    <property type="match status" value="1"/>
</dbReference>
<protein>
    <recommendedName>
        <fullName evidence="13">Ig-like domain-containing protein</fullName>
    </recommendedName>
</protein>
<evidence type="ECO:0000256" key="3">
    <source>
        <dbReference type="ARBA" id="ARBA00022692"/>
    </source>
</evidence>
<dbReference type="SMART" id="SM00406">
    <property type="entry name" value="IGv"/>
    <property type="match status" value="1"/>
</dbReference>
<keyword evidence="8" id="KW-0325">Glycoprotein</keyword>
<dbReference type="InterPro" id="IPR013106">
    <property type="entry name" value="Ig_V-set"/>
</dbReference>
<dbReference type="FunFam" id="2.60.40.10:FF:000193">
    <property type="entry name" value="Myelin protein zero-like 1 like"/>
    <property type="match status" value="1"/>
</dbReference>
<comment type="caution">
    <text evidence="14">The sequence shown here is derived from an EMBL/GenBank/DDBJ whole genome shotgun (WGS) entry which is preliminary data.</text>
</comment>
<evidence type="ECO:0000256" key="8">
    <source>
        <dbReference type="ARBA" id="ARBA00023180"/>
    </source>
</evidence>
<dbReference type="PANTHER" id="PTHR13869:SF21">
    <property type="entry name" value="MYELIN PROTEIN ZERO-LIKE PROTEIN 2"/>
    <property type="match status" value="1"/>
</dbReference>
<evidence type="ECO:0000256" key="7">
    <source>
        <dbReference type="ARBA" id="ARBA00023157"/>
    </source>
</evidence>
<evidence type="ECO:0000313" key="15">
    <source>
        <dbReference type="Proteomes" id="UP001152622"/>
    </source>
</evidence>
<evidence type="ECO:0000256" key="2">
    <source>
        <dbReference type="ARBA" id="ARBA00007180"/>
    </source>
</evidence>
<dbReference type="Proteomes" id="UP001152622">
    <property type="component" value="Chromosome 3"/>
</dbReference>
<dbReference type="InterPro" id="IPR000920">
    <property type="entry name" value="Myelin_P0-rel"/>
</dbReference>
<dbReference type="PANTHER" id="PTHR13869">
    <property type="entry name" value="MYELIN P0 RELATED"/>
    <property type="match status" value="1"/>
</dbReference>
<comment type="subcellular location">
    <subcellularLocation>
        <location evidence="1">Membrane</location>
        <topology evidence="1">Single-pass type I membrane protein</topology>
    </subcellularLocation>
</comment>
<dbReference type="InterPro" id="IPR036179">
    <property type="entry name" value="Ig-like_dom_sf"/>
</dbReference>
<evidence type="ECO:0000256" key="11">
    <source>
        <dbReference type="SAM" id="Phobius"/>
    </source>
</evidence>
<comment type="similarity">
    <text evidence="2">Belongs to the myelin P0 protein family.</text>
</comment>
<dbReference type="Pfam" id="PF07686">
    <property type="entry name" value="V-set"/>
    <property type="match status" value="1"/>
</dbReference>
<name>A0A9Q1FWL8_SYNKA</name>
<keyword evidence="5 11" id="KW-1133">Transmembrane helix</keyword>
<evidence type="ECO:0000256" key="5">
    <source>
        <dbReference type="ARBA" id="ARBA00022989"/>
    </source>
</evidence>
<evidence type="ECO:0000256" key="6">
    <source>
        <dbReference type="ARBA" id="ARBA00023136"/>
    </source>
</evidence>
<keyword evidence="6 11" id="KW-0472">Membrane</keyword>
<keyword evidence="15" id="KW-1185">Reference proteome</keyword>
<keyword evidence="9" id="KW-0393">Immunoglobulin domain</keyword>
<evidence type="ECO:0000256" key="10">
    <source>
        <dbReference type="SAM" id="MobiDB-lite"/>
    </source>
</evidence>
<evidence type="ECO:0000256" key="1">
    <source>
        <dbReference type="ARBA" id="ARBA00004479"/>
    </source>
</evidence>
<keyword evidence="3 11" id="KW-0812">Transmembrane</keyword>
<sequence>MCRPRLQLYALLAGLVASGVLQVRGMKVYTSGEVEAVNGTDVRLKCTFSSSSTVRASAVSVAWNFRPLVPGREETVFFFQDKAYPPPDGRFRKRVTWAGDIMGGDASIMLHQVKFIYNGTYTCQVKNPPDVHGIAGEVQLRVVATASYSDIAILAGAVAGAIGVLLLVLGFIVCVKRCHRTRVGHPERDPNNPDKPPREWKDPTLCHPAEAVHLYMTCDVPFEIDSSDGVISEESSNEPVSSEEEGDSSDEEDEDDDD</sequence>
<dbReference type="SUPFAM" id="SSF48726">
    <property type="entry name" value="Immunoglobulin"/>
    <property type="match status" value="1"/>
</dbReference>
<evidence type="ECO:0000256" key="12">
    <source>
        <dbReference type="SAM" id="SignalP"/>
    </source>
</evidence>
<dbReference type="EMBL" id="JAINUF010000003">
    <property type="protein sequence ID" value="KAJ8369035.1"/>
    <property type="molecule type" value="Genomic_DNA"/>
</dbReference>
<feature type="domain" description="Ig-like" evidence="13">
    <location>
        <begin position="4"/>
        <end position="141"/>
    </location>
</feature>
<dbReference type="GO" id="GO:0005886">
    <property type="term" value="C:plasma membrane"/>
    <property type="evidence" value="ECO:0007669"/>
    <property type="project" value="TreeGrafter"/>
</dbReference>
<dbReference type="InterPro" id="IPR003599">
    <property type="entry name" value="Ig_sub"/>
</dbReference>
<dbReference type="GO" id="GO:0098609">
    <property type="term" value="P:cell-cell adhesion"/>
    <property type="evidence" value="ECO:0007669"/>
    <property type="project" value="TreeGrafter"/>
</dbReference>
<organism evidence="14 15">
    <name type="scientific">Synaphobranchus kaupii</name>
    <name type="common">Kaup's arrowtooth eel</name>
    <dbReference type="NCBI Taxonomy" id="118154"/>
    <lineage>
        <taxon>Eukaryota</taxon>
        <taxon>Metazoa</taxon>
        <taxon>Chordata</taxon>
        <taxon>Craniata</taxon>
        <taxon>Vertebrata</taxon>
        <taxon>Euteleostomi</taxon>
        <taxon>Actinopterygii</taxon>
        <taxon>Neopterygii</taxon>
        <taxon>Teleostei</taxon>
        <taxon>Anguilliformes</taxon>
        <taxon>Synaphobranchidae</taxon>
        <taxon>Synaphobranchus</taxon>
    </lineage>
</organism>
<feature type="region of interest" description="Disordered" evidence="10">
    <location>
        <begin position="183"/>
        <end position="203"/>
    </location>
</feature>
<feature type="compositionally biased region" description="Basic and acidic residues" evidence="10">
    <location>
        <begin position="184"/>
        <end position="203"/>
    </location>
</feature>
<dbReference type="Gene3D" id="2.60.40.10">
    <property type="entry name" value="Immunoglobulins"/>
    <property type="match status" value="1"/>
</dbReference>
<dbReference type="SMART" id="SM00409">
    <property type="entry name" value="IG"/>
    <property type="match status" value="1"/>
</dbReference>
<feature type="chain" id="PRO_5040495533" description="Ig-like domain-containing protein" evidence="12">
    <location>
        <begin position="23"/>
        <end position="258"/>
    </location>
</feature>
<dbReference type="PRINTS" id="PR00213">
    <property type="entry name" value="MYELINP0"/>
</dbReference>
<accession>A0A9Q1FWL8</accession>
<dbReference type="InterPro" id="IPR007110">
    <property type="entry name" value="Ig-like_dom"/>
</dbReference>
<dbReference type="OrthoDB" id="8916449at2759"/>
<keyword evidence="4 12" id="KW-0732">Signal</keyword>
<gene>
    <name evidence="14" type="ORF">SKAU_G00090630</name>
</gene>
<feature type="region of interest" description="Disordered" evidence="10">
    <location>
        <begin position="226"/>
        <end position="258"/>
    </location>
</feature>
<feature type="compositionally biased region" description="Acidic residues" evidence="10">
    <location>
        <begin position="241"/>
        <end position="258"/>
    </location>
</feature>
<feature type="transmembrane region" description="Helical" evidence="11">
    <location>
        <begin position="151"/>
        <end position="175"/>
    </location>
</feature>
<dbReference type="AlphaFoldDB" id="A0A9Q1FWL8"/>